<dbReference type="PANTHER" id="PTHR24171:SF8">
    <property type="entry name" value="BRCA1-ASSOCIATED RING DOMAIN PROTEIN 1"/>
    <property type="match status" value="1"/>
</dbReference>
<evidence type="ECO:0000313" key="5">
    <source>
        <dbReference type="EnsemblProtists" id="EOD07045"/>
    </source>
</evidence>
<reference evidence="5" key="2">
    <citation type="submission" date="2024-10" db="UniProtKB">
        <authorList>
            <consortium name="EnsemblProtists"/>
        </authorList>
    </citation>
    <scope>IDENTIFICATION</scope>
</reference>
<proteinExistence type="predicted"/>
<dbReference type="PANTHER" id="PTHR24171">
    <property type="entry name" value="ANKYRIN REPEAT DOMAIN-CONTAINING PROTEIN 39-RELATED"/>
    <property type="match status" value="1"/>
</dbReference>
<organism evidence="5 6">
    <name type="scientific">Emiliania huxleyi (strain CCMP1516)</name>
    <dbReference type="NCBI Taxonomy" id="280463"/>
    <lineage>
        <taxon>Eukaryota</taxon>
        <taxon>Haptista</taxon>
        <taxon>Haptophyta</taxon>
        <taxon>Prymnesiophyceae</taxon>
        <taxon>Isochrysidales</taxon>
        <taxon>Noelaerhabdaceae</taxon>
        <taxon>Emiliania</taxon>
    </lineage>
</organism>
<dbReference type="PROSITE" id="PS50088">
    <property type="entry name" value="ANK_REPEAT"/>
    <property type="match status" value="2"/>
</dbReference>
<dbReference type="EnsemblProtists" id="EOD07045">
    <property type="protein sequence ID" value="EOD07045"/>
    <property type="gene ID" value="EMIHUDRAFT_198295"/>
</dbReference>
<dbReference type="PaxDb" id="2903-EOD07045"/>
<dbReference type="Pfam" id="PF12796">
    <property type="entry name" value="Ank_2"/>
    <property type="match status" value="2"/>
</dbReference>
<evidence type="ECO:0008006" key="7">
    <source>
        <dbReference type="Google" id="ProtNLM"/>
    </source>
</evidence>
<evidence type="ECO:0000313" key="6">
    <source>
        <dbReference type="Proteomes" id="UP000013827"/>
    </source>
</evidence>
<dbReference type="RefSeq" id="XP_005759474.1">
    <property type="nucleotide sequence ID" value="XM_005759417.1"/>
</dbReference>
<feature type="signal peptide" evidence="4">
    <location>
        <begin position="1"/>
        <end position="19"/>
    </location>
</feature>
<feature type="chain" id="PRO_5044200704" description="Ankyrin repeat protein" evidence="4">
    <location>
        <begin position="20"/>
        <end position="255"/>
    </location>
</feature>
<evidence type="ECO:0000256" key="3">
    <source>
        <dbReference type="PROSITE-ProRule" id="PRU00023"/>
    </source>
</evidence>
<dbReference type="GO" id="GO:0085020">
    <property type="term" value="P:protein K6-linked ubiquitination"/>
    <property type="evidence" value="ECO:0007669"/>
    <property type="project" value="TreeGrafter"/>
</dbReference>
<dbReference type="SUPFAM" id="SSF48403">
    <property type="entry name" value="Ankyrin repeat"/>
    <property type="match status" value="1"/>
</dbReference>
<keyword evidence="4" id="KW-0732">Signal</keyword>
<dbReference type="Gene3D" id="1.25.40.20">
    <property type="entry name" value="Ankyrin repeat-containing domain"/>
    <property type="match status" value="1"/>
</dbReference>
<sequence>MATFLSSLLLSSAASPASCDDGVGKTALMRAAELGDVRTTATIANAIPRSHLNIQELTHGWTAVHYAAASSNGRAVLSTLIEHGADIDVPSWTGHSPLHVAAERGHSQLVTQLLRGGANLTQRTTAGDTPLVLAARFEHKATLLALAKEYAEEGSESRRVIAEQPPLKAAAQVAGRWLHRGFLTQLPFLPKIFDSVRPILALSDSVARDLMGGGMVEPEQCAADLNSGQAVSHSRGRLVPGFERHAGVRCSLAPA</sequence>
<evidence type="ECO:0000256" key="4">
    <source>
        <dbReference type="SAM" id="SignalP"/>
    </source>
</evidence>
<accession>A0A0D3I710</accession>
<dbReference type="SMART" id="SM00248">
    <property type="entry name" value="ANK"/>
    <property type="match status" value="4"/>
</dbReference>
<evidence type="ECO:0000256" key="2">
    <source>
        <dbReference type="ARBA" id="ARBA00023043"/>
    </source>
</evidence>
<dbReference type="KEGG" id="ehx:EMIHUDRAFT_198295"/>
<feature type="repeat" description="ANK" evidence="3">
    <location>
        <begin position="59"/>
        <end position="92"/>
    </location>
</feature>
<dbReference type="Proteomes" id="UP000013827">
    <property type="component" value="Unassembled WGS sequence"/>
</dbReference>
<dbReference type="InterPro" id="IPR002110">
    <property type="entry name" value="Ankyrin_rpt"/>
</dbReference>
<reference evidence="6" key="1">
    <citation type="journal article" date="2013" name="Nature">
        <title>Pan genome of the phytoplankton Emiliania underpins its global distribution.</title>
        <authorList>
            <person name="Read B.A."/>
            <person name="Kegel J."/>
            <person name="Klute M.J."/>
            <person name="Kuo A."/>
            <person name="Lefebvre S.C."/>
            <person name="Maumus F."/>
            <person name="Mayer C."/>
            <person name="Miller J."/>
            <person name="Monier A."/>
            <person name="Salamov A."/>
            <person name="Young J."/>
            <person name="Aguilar M."/>
            <person name="Claverie J.M."/>
            <person name="Frickenhaus S."/>
            <person name="Gonzalez K."/>
            <person name="Herman E.K."/>
            <person name="Lin Y.C."/>
            <person name="Napier J."/>
            <person name="Ogata H."/>
            <person name="Sarno A.F."/>
            <person name="Shmutz J."/>
            <person name="Schroeder D."/>
            <person name="de Vargas C."/>
            <person name="Verret F."/>
            <person name="von Dassow P."/>
            <person name="Valentin K."/>
            <person name="Van de Peer Y."/>
            <person name="Wheeler G."/>
            <person name="Dacks J.B."/>
            <person name="Delwiche C.F."/>
            <person name="Dyhrman S.T."/>
            <person name="Glockner G."/>
            <person name="John U."/>
            <person name="Richards T."/>
            <person name="Worden A.Z."/>
            <person name="Zhang X."/>
            <person name="Grigoriev I.V."/>
            <person name="Allen A.E."/>
            <person name="Bidle K."/>
            <person name="Borodovsky M."/>
            <person name="Bowler C."/>
            <person name="Brownlee C."/>
            <person name="Cock J.M."/>
            <person name="Elias M."/>
            <person name="Gladyshev V.N."/>
            <person name="Groth M."/>
            <person name="Guda C."/>
            <person name="Hadaegh A."/>
            <person name="Iglesias-Rodriguez M.D."/>
            <person name="Jenkins J."/>
            <person name="Jones B.M."/>
            <person name="Lawson T."/>
            <person name="Leese F."/>
            <person name="Lindquist E."/>
            <person name="Lobanov A."/>
            <person name="Lomsadze A."/>
            <person name="Malik S.B."/>
            <person name="Marsh M.E."/>
            <person name="Mackinder L."/>
            <person name="Mock T."/>
            <person name="Mueller-Roeber B."/>
            <person name="Pagarete A."/>
            <person name="Parker M."/>
            <person name="Probert I."/>
            <person name="Quesneville H."/>
            <person name="Raines C."/>
            <person name="Rensing S.A."/>
            <person name="Riano-Pachon D.M."/>
            <person name="Richier S."/>
            <person name="Rokitta S."/>
            <person name="Shiraiwa Y."/>
            <person name="Soanes D.M."/>
            <person name="van der Giezen M."/>
            <person name="Wahlund T.M."/>
            <person name="Williams B."/>
            <person name="Wilson W."/>
            <person name="Wolfe G."/>
            <person name="Wurch L.L."/>
        </authorList>
    </citation>
    <scope>NUCLEOTIDE SEQUENCE</scope>
</reference>
<keyword evidence="2 3" id="KW-0040">ANK repeat</keyword>
<keyword evidence="6" id="KW-1185">Reference proteome</keyword>
<dbReference type="eggNOG" id="KOG4177">
    <property type="taxonomic scope" value="Eukaryota"/>
</dbReference>
<dbReference type="InterPro" id="IPR036770">
    <property type="entry name" value="Ankyrin_rpt-contain_sf"/>
</dbReference>
<keyword evidence="1" id="KW-0677">Repeat</keyword>
<name>A0A0D3I710_EMIH1</name>
<dbReference type="HOGENOM" id="CLU_1091685_0_0_1"/>
<evidence type="ECO:0000256" key="1">
    <source>
        <dbReference type="ARBA" id="ARBA00022737"/>
    </source>
</evidence>
<dbReference type="GeneID" id="17253425"/>
<protein>
    <recommendedName>
        <fullName evidence="7">Ankyrin repeat protein</fullName>
    </recommendedName>
</protein>
<feature type="repeat" description="ANK" evidence="3">
    <location>
        <begin position="93"/>
        <end position="125"/>
    </location>
</feature>
<dbReference type="PROSITE" id="PS50297">
    <property type="entry name" value="ANK_REP_REGION"/>
    <property type="match status" value="2"/>
</dbReference>
<dbReference type="AlphaFoldDB" id="A0A0D3I710"/>
<dbReference type="GO" id="GO:0004842">
    <property type="term" value="F:ubiquitin-protein transferase activity"/>
    <property type="evidence" value="ECO:0007669"/>
    <property type="project" value="TreeGrafter"/>
</dbReference>